<reference evidence="1 2" key="1">
    <citation type="submission" date="2024-02" db="EMBL/GenBank/DDBJ databases">
        <authorList>
            <person name="Chen Y."/>
            <person name="Shah S."/>
            <person name="Dougan E. K."/>
            <person name="Thang M."/>
            <person name="Chan C."/>
        </authorList>
    </citation>
    <scope>NUCLEOTIDE SEQUENCE [LARGE SCALE GENOMIC DNA]</scope>
</reference>
<dbReference type="EMBL" id="CAXAMN010008036">
    <property type="protein sequence ID" value="CAK9023803.1"/>
    <property type="molecule type" value="Genomic_DNA"/>
</dbReference>
<protein>
    <submittedName>
        <fullName evidence="1">Uncharacterized protein</fullName>
    </submittedName>
</protein>
<keyword evidence="2" id="KW-1185">Reference proteome</keyword>
<comment type="caution">
    <text evidence="1">The sequence shown here is derived from an EMBL/GenBank/DDBJ whole genome shotgun (WGS) entry which is preliminary data.</text>
</comment>
<evidence type="ECO:0000313" key="2">
    <source>
        <dbReference type="Proteomes" id="UP001642484"/>
    </source>
</evidence>
<evidence type="ECO:0000313" key="1">
    <source>
        <dbReference type="EMBL" id="CAK9023803.1"/>
    </source>
</evidence>
<name>A0ABP0KAJ0_9DINO</name>
<dbReference type="Proteomes" id="UP001642484">
    <property type="component" value="Unassembled WGS sequence"/>
</dbReference>
<gene>
    <name evidence="1" type="ORF">CCMP2556_LOCUS15360</name>
</gene>
<organism evidence="1 2">
    <name type="scientific">Durusdinium trenchii</name>
    <dbReference type="NCBI Taxonomy" id="1381693"/>
    <lineage>
        <taxon>Eukaryota</taxon>
        <taxon>Sar</taxon>
        <taxon>Alveolata</taxon>
        <taxon>Dinophyceae</taxon>
        <taxon>Suessiales</taxon>
        <taxon>Symbiodiniaceae</taxon>
        <taxon>Durusdinium</taxon>
    </lineage>
</organism>
<sequence>MQSFSGRRLRASVLWPSVNRAWIWRVPLTSVRRCIASAAAARILFFLSESCSCHKKQNWSQSICPPQKTDDLHHIVHLITSARLHFTLAQSPMSLRPSYLSPFSSPPRAHPARARAQAPACQVLERLAASPHAAGHIAGPTSSCFEGVWSGGTIRGSKIFWNCDDLITDVQLKGPSILSTLCVDKQGRQMNCWARLVHPELLRWDFGEEWLREDVAEKDSTAGLPTLSLAAMQTEEASGYPPEAAESAPVPLEDASSVAFWGWIYGVIVTGDWEKARPWILVSGSTEDRPGPPYP</sequence>
<accession>A0ABP0KAJ0</accession>
<proteinExistence type="predicted"/>